<proteinExistence type="predicted"/>
<evidence type="ECO:0000313" key="1">
    <source>
        <dbReference type="EMBL" id="EMD33106.1"/>
    </source>
</evidence>
<sequence>MSAMHSATAPAREDTSVLVAWVCGGQSGYPLLIDIVMRLRTFGSVNTMGLTLIRRGISL</sequence>
<dbReference type="Proteomes" id="UP000016930">
    <property type="component" value="Unassembled WGS sequence"/>
</dbReference>
<keyword evidence="2" id="KW-1185">Reference proteome</keyword>
<organism evidence="1 2">
    <name type="scientific">Ceriporiopsis subvermispora (strain B)</name>
    <name type="common">White-rot fungus</name>
    <name type="synonym">Gelatoporia subvermispora</name>
    <dbReference type="NCBI Taxonomy" id="914234"/>
    <lineage>
        <taxon>Eukaryota</taxon>
        <taxon>Fungi</taxon>
        <taxon>Dikarya</taxon>
        <taxon>Basidiomycota</taxon>
        <taxon>Agaricomycotina</taxon>
        <taxon>Agaricomycetes</taxon>
        <taxon>Polyporales</taxon>
        <taxon>Gelatoporiaceae</taxon>
        <taxon>Gelatoporia</taxon>
    </lineage>
</organism>
<evidence type="ECO:0000313" key="2">
    <source>
        <dbReference type="Proteomes" id="UP000016930"/>
    </source>
</evidence>
<gene>
    <name evidence="1" type="ORF">CERSUDRAFT_118162</name>
</gene>
<dbReference type="EMBL" id="KB445807">
    <property type="protein sequence ID" value="EMD33106.1"/>
    <property type="molecule type" value="Genomic_DNA"/>
</dbReference>
<dbReference type="AlphaFoldDB" id="M2R2I2"/>
<accession>M2R2I2</accession>
<dbReference type="HOGENOM" id="CLU_2960553_0_0_1"/>
<reference evidence="1 2" key="1">
    <citation type="journal article" date="2012" name="Proc. Natl. Acad. Sci. U.S.A.">
        <title>Comparative genomics of Ceriporiopsis subvermispora and Phanerochaete chrysosporium provide insight into selective ligninolysis.</title>
        <authorList>
            <person name="Fernandez-Fueyo E."/>
            <person name="Ruiz-Duenas F.J."/>
            <person name="Ferreira P."/>
            <person name="Floudas D."/>
            <person name="Hibbett D.S."/>
            <person name="Canessa P."/>
            <person name="Larrondo L.F."/>
            <person name="James T.Y."/>
            <person name="Seelenfreund D."/>
            <person name="Lobos S."/>
            <person name="Polanco R."/>
            <person name="Tello M."/>
            <person name="Honda Y."/>
            <person name="Watanabe T."/>
            <person name="Watanabe T."/>
            <person name="Ryu J.S."/>
            <person name="Kubicek C.P."/>
            <person name="Schmoll M."/>
            <person name="Gaskell J."/>
            <person name="Hammel K.E."/>
            <person name="St John F.J."/>
            <person name="Vanden Wymelenberg A."/>
            <person name="Sabat G."/>
            <person name="Splinter BonDurant S."/>
            <person name="Syed K."/>
            <person name="Yadav J.S."/>
            <person name="Doddapaneni H."/>
            <person name="Subramanian V."/>
            <person name="Lavin J.L."/>
            <person name="Oguiza J.A."/>
            <person name="Perez G."/>
            <person name="Pisabarro A.G."/>
            <person name="Ramirez L."/>
            <person name="Santoyo F."/>
            <person name="Master E."/>
            <person name="Coutinho P.M."/>
            <person name="Henrissat B."/>
            <person name="Lombard V."/>
            <person name="Magnuson J.K."/>
            <person name="Kuees U."/>
            <person name="Hori C."/>
            <person name="Igarashi K."/>
            <person name="Samejima M."/>
            <person name="Held B.W."/>
            <person name="Barry K.W."/>
            <person name="LaButti K.M."/>
            <person name="Lapidus A."/>
            <person name="Lindquist E.A."/>
            <person name="Lucas S.M."/>
            <person name="Riley R."/>
            <person name="Salamov A.A."/>
            <person name="Hoffmeister D."/>
            <person name="Schwenk D."/>
            <person name="Hadar Y."/>
            <person name="Yarden O."/>
            <person name="de Vries R.P."/>
            <person name="Wiebenga A."/>
            <person name="Stenlid J."/>
            <person name="Eastwood D."/>
            <person name="Grigoriev I.V."/>
            <person name="Berka R.M."/>
            <person name="Blanchette R.A."/>
            <person name="Kersten P."/>
            <person name="Martinez A.T."/>
            <person name="Vicuna R."/>
            <person name="Cullen D."/>
        </authorList>
    </citation>
    <scope>NUCLEOTIDE SEQUENCE [LARGE SCALE GENOMIC DNA]</scope>
    <source>
        <strain evidence="1 2">B</strain>
    </source>
</reference>
<protein>
    <submittedName>
        <fullName evidence="1">Uncharacterized protein</fullName>
    </submittedName>
</protein>
<name>M2R2I2_CERS8</name>